<proteinExistence type="predicted"/>
<dbReference type="Proteomes" id="UP001354073">
    <property type="component" value="Unassembled WGS sequence"/>
</dbReference>
<dbReference type="EMBL" id="JAVHXJ020000075">
    <property type="protein sequence ID" value="MGI1898933.1"/>
    <property type="molecule type" value="Genomic_DNA"/>
</dbReference>
<comment type="caution">
    <text evidence="1">The sequence shown here is derived from an EMBL/GenBank/DDBJ whole genome shotgun (WGS) entry which is preliminary data.</text>
</comment>
<reference evidence="1" key="1">
    <citation type="submission" date="2024-11" db="EMBL/GenBank/DDBJ databases">
        <title>Identification of new Vibrio campbellii strains harboring the pVA1 plasmid isolated from Penaeus vannamei postlarvae affected by outbreaks of acute hepatopancreatic necrosis disease (AHPND) in Mexico.</title>
        <authorList>
            <person name="Gomez-Gil B."/>
            <person name="Enciso-Ibarra J."/>
        </authorList>
    </citation>
    <scope>NUCLEOTIDE SEQUENCE</scope>
    <source>
        <strain evidence="1">M270204</strain>
    </source>
</reference>
<keyword evidence="1" id="KW-0808">Transferase</keyword>
<keyword evidence="1" id="KW-0695">RNA-directed DNA polymerase</keyword>
<accession>A0ACC7RCV6</accession>
<protein>
    <submittedName>
        <fullName evidence="1">Reverse transcriptase domain-containing protein</fullName>
    </submittedName>
</protein>
<evidence type="ECO:0000313" key="1">
    <source>
        <dbReference type="EMBL" id="MGI1898933.1"/>
    </source>
</evidence>
<sequence>MNFTASWSNRFEIKQGRWVYNPTNECRLQGEQLLKELKQNWKKPAYYYHLRDGGHVEALRVHKGHKYFATLDICDFYGSISRSRVTRALKPILGYERARQVSKLSTVKAPNNYPHSHYLPYGFVQSPLIASICLFDSTLGKLINHLHKSESSINITIYMDDIVISSNDERLLLRAFSQLEQAAYKSKFALSDNKTNKVSTSTRAFNIIISFNEMTIEKERFQQLKRVYSESQSKHQRHGIGAYVGTVNKQQARMLDEV</sequence>
<keyword evidence="1" id="KW-0548">Nucleotidyltransferase</keyword>
<organism evidence="1 2">
    <name type="scientific">Vibrio campbellii</name>
    <dbReference type="NCBI Taxonomy" id="680"/>
    <lineage>
        <taxon>Bacteria</taxon>
        <taxon>Pseudomonadati</taxon>
        <taxon>Pseudomonadota</taxon>
        <taxon>Gammaproteobacteria</taxon>
        <taxon>Vibrionales</taxon>
        <taxon>Vibrionaceae</taxon>
        <taxon>Vibrio</taxon>
    </lineage>
</organism>
<name>A0ACC7RCV6_9VIBR</name>
<evidence type="ECO:0000313" key="2">
    <source>
        <dbReference type="Proteomes" id="UP001354073"/>
    </source>
</evidence>
<gene>
    <name evidence="1" type="ORF">REH74_015480</name>
</gene>